<proteinExistence type="predicted"/>
<dbReference type="InterPro" id="IPR036390">
    <property type="entry name" value="WH_DNA-bd_sf"/>
</dbReference>
<feature type="domain" description="Helix-turn-helix type 11" evidence="1">
    <location>
        <begin position="34"/>
        <end position="87"/>
    </location>
</feature>
<dbReference type="InterPro" id="IPR036388">
    <property type="entry name" value="WH-like_DNA-bd_sf"/>
</dbReference>
<name>A0A9X9NFP1_BACFG</name>
<accession>A0A9X9NFP1</accession>
<dbReference type="EMBL" id="CP103070">
    <property type="protein sequence ID" value="UVO89778.1"/>
    <property type="molecule type" value="Genomic_DNA"/>
</dbReference>
<dbReference type="InterPro" id="IPR013196">
    <property type="entry name" value="HTH_11"/>
</dbReference>
<protein>
    <submittedName>
        <fullName evidence="2">HTH domain-containing protein</fullName>
    </submittedName>
</protein>
<reference evidence="2" key="1">
    <citation type="submission" date="2022-08" db="EMBL/GenBank/DDBJ databases">
        <title>Genome Sequencing of Bacteroides fragilis Group Isolates with Nanopore Technology.</title>
        <authorList>
            <person name="Tisza M.J."/>
            <person name="Smith D."/>
            <person name="Dekker J.P."/>
        </authorList>
    </citation>
    <scope>NUCLEOTIDE SEQUENCE</scope>
    <source>
        <strain evidence="2">BFG-49</strain>
    </source>
</reference>
<dbReference type="Gene3D" id="1.10.10.10">
    <property type="entry name" value="Winged helix-like DNA-binding domain superfamily/Winged helix DNA-binding domain"/>
    <property type="match status" value="1"/>
</dbReference>
<dbReference type="Pfam" id="PF08279">
    <property type="entry name" value="HTH_11"/>
    <property type="match status" value="1"/>
</dbReference>
<evidence type="ECO:0000259" key="1">
    <source>
        <dbReference type="Pfam" id="PF08279"/>
    </source>
</evidence>
<organism evidence="2 3">
    <name type="scientific">Bacteroides fragilis</name>
    <dbReference type="NCBI Taxonomy" id="817"/>
    <lineage>
        <taxon>Bacteria</taxon>
        <taxon>Pseudomonadati</taxon>
        <taxon>Bacteroidota</taxon>
        <taxon>Bacteroidia</taxon>
        <taxon>Bacteroidales</taxon>
        <taxon>Bacteroidaceae</taxon>
        <taxon>Bacteroides</taxon>
    </lineage>
</organism>
<dbReference type="Proteomes" id="UP001058403">
    <property type="component" value="Chromosome"/>
</dbReference>
<sequence>MPVPGREIFPQVPGINRTGGWIMTTLSVISYIERINRVYRLIRMERTGSLDELASLLRVSRRTINNYLEELRLMGAEIRFSRRRNTYYFGNNFVLHATVEARIDADVLDKPHEKEDDIYNYNKH</sequence>
<evidence type="ECO:0000313" key="2">
    <source>
        <dbReference type="EMBL" id="UVO89778.1"/>
    </source>
</evidence>
<gene>
    <name evidence="2" type="ORF">NXW39_20985</name>
</gene>
<evidence type="ECO:0000313" key="3">
    <source>
        <dbReference type="Proteomes" id="UP001058403"/>
    </source>
</evidence>
<dbReference type="AlphaFoldDB" id="A0A9X9NFP1"/>
<dbReference type="SUPFAM" id="SSF46785">
    <property type="entry name" value="Winged helix' DNA-binding domain"/>
    <property type="match status" value="1"/>
</dbReference>
<dbReference type="RefSeq" id="WP_225481619.1">
    <property type="nucleotide sequence ID" value="NZ_CP139162.1"/>
</dbReference>